<dbReference type="EMBL" id="CP160091">
    <property type="protein sequence ID" value="XCS43099.1"/>
    <property type="molecule type" value="Genomic_DNA"/>
</dbReference>
<dbReference type="GO" id="GO:0009037">
    <property type="term" value="F:tyrosine-based site-specific recombinase activity"/>
    <property type="evidence" value="ECO:0007669"/>
    <property type="project" value="UniProtKB-UniRule"/>
</dbReference>
<organism evidence="13">
    <name type="scientific">Gardnerella piotii</name>
    <dbReference type="NCBI Taxonomy" id="2792977"/>
    <lineage>
        <taxon>Bacteria</taxon>
        <taxon>Bacillati</taxon>
        <taxon>Actinomycetota</taxon>
        <taxon>Actinomycetes</taxon>
        <taxon>Bifidobacteriales</taxon>
        <taxon>Bifidobacteriaceae</taxon>
        <taxon>Gardnerella</taxon>
    </lineage>
</organism>
<feature type="compositionally biased region" description="Low complexity" evidence="10">
    <location>
        <begin position="263"/>
        <end position="295"/>
    </location>
</feature>
<keyword evidence="4 9" id="KW-0159">Chromosome partition</keyword>
<feature type="region of interest" description="Disordered" evidence="10">
    <location>
        <begin position="250"/>
        <end position="295"/>
    </location>
</feature>
<feature type="active site" evidence="9">
    <location>
        <position position="219"/>
    </location>
</feature>
<evidence type="ECO:0000256" key="7">
    <source>
        <dbReference type="ARBA" id="ARBA00023172"/>
    </source>
</evidence>
<dbReference type="AlphaFoldDB" id="A0AAU8NK38"/>
<feature type="domain" description="Tyr recombinase" evidence="11">
    <location>
        <begin position="152"/>
        <end position="380"/>
    </location>
</feature>
<evidence type="ECO:0000256" key="1">
    <source>
        <dbReference type="ARBA" id="ARBA00004496"/>
    </source>
</evidence>
<dbReference type="Pfam" id="PF00589">
    <property type="entry name" value="Phage_integrase"/>
    <property type="match status" value="1"/>
</dbReference>
<keyword evidence="8 9" id="KW-0131">Cell cycle</keyword>
<dbReference type="GO" id="GO:0003677">
    <property type="term" value="F:DNA binding"/>
    <property type="evidence" value="ECO:0007669"/>
    <property type="project" value="UniProtKB-UniRule"/>
</dbReference>
<keyword evidence="7 9" id="KW-0233">DNA recombination</keyword>
<keyword evidence="3 9" id="KW-0132">Cell division</keyword>
<name>A0AAU8NK38_9BIFI</name>
<feature type="active site" evidence="9">
    <location>
        <position position="358"/>
    </location>
</feature>
<dbReference type="SUPFAM" id="SSF56349">
    <property type="entry name" value="DNA breaking-rejoining enzymes"/>
    <property type="match status" value="1"/>
</dbReference>
<dbReference type="GO" id="GO:0007059">
    <property type="term" value="P:chromosome segregation"/>
    <property type="evidence" value="ECO:0007669"/>
    <property type="project" value="UniProtKB-UniRule"/>
</dbReference>
<evidence type="ECO:0000259" key="11">
    <source>
        <dbReference type="PROSITE" id="PS51898"/>
    </source>
</evidence>
<dbReference type="PANTHER" id="PTHR30349:SF81">
    <property type="entry name" value="TYROSINE RECOMBINASE XERC"/>
    <property type="match status" value="1"/>
</dbReference>
<evidence type="ECO:0000256" key="4">
    <source>
        <dbReference type="ARBA" id="ARBA00022829"/>
    </source>
</evidence>
<feature type="domain" description="Core-binding (CB)" evidence="12">
    <location>
        <begin position="34"/>
        <end position="131"/>
    </location>
</feature>
<evidence type="ECO:0000256" key="9">
    <source>
        <dbReference type="HAMAP-Rule" id="MF_01808"/>
    </source>
</evidence>
<gene>
    <name evidence="9" type="primary">xerC</name>
    <name evidence="13" type="ORF">ABZU02_03755</name>
</gene>
<feature type="active site" evidence="9">
    <location>
        <position position="335"/>
    </location>
</feature>
<comment type="subcellular location">
    <subcellularLocation>
        <location evidence="1 9">Cytoplasm</location>
    </subcellularLocation>
</comment>
<evidence type="ECO:0000256" key="10">
    <source>
        <dbReference type="SAM" id="MobiDB-lite"/>
    </source>
</evidence>
<evidence type="ECO:0000259" key="12">
    <source>
        <dbReference type="PROSITE" id="PS51900"/>
    </source>
</evidence>
<keyword evidence="5 9" id="KW-0229">DNA integration</keyword>
<comment type="subunit">
    <text evidence="9">Forms a cyclic heterotetrameric complex composed of two molecules of XerC and two molecules of XerD.</text>
</comment>
<reference evidence="13" key="1">
    <citation type="submission" date="2024-06" db="EMBL/GenBank/DDBJ databases">
        <title>Vaginal Lactobacillus fatty acid response mechanisms reveal a metabolite-targeted strategy for bacterial vaginosis treatment.</title>
        <authorList>
            <person name="Zhu M."/>
            <person name="Blainey P.C."/>
            <person name="Bloom S.M."/>
            <person name="Kwon D.S."/>
        </authorList>
    </citation>
    <scope>NUCLEOTIDE SEQUENCE</scope>
    <source>
        <strain evidence="13">0809_588_1_1_BHK4</strain>
    </source>
</reference>
<feature type="active site" description="O-(3'-phospho-DNA)-tyrosine intermediate" evidence="9">
    <location>
        <position position="367"/>
    </location>
</feature>
<dbReference type="InterPro" id="IPR011010">
    <property type="entry name" value="DNA_brk_join_enz"/>
</dbReference>
<evidence type="ECO:0000313" key="13">
    <source>
        <dbReference type="EMBL" id="XCS43099.1"/>
    </source>
</evidence>
<dbReference type="Gene3D" id="1.10.150.130">
    <property type="match status" value="1"/>
</dbReference>
<dbReference type="GO" id="GO:0051301">
    <property type="term" value="P:cell division"/>
    <property type="evidence" value="ECO:0007669"/>
    <property type="project" value="UniProtKB-KW"/>
</dbReference>
<keyword evidence="2 9" id="KW-0963">Cytoplasm</keyword>
<dbReference type="Pfam" id="PF02899">
    <property type="entry name" value="Phage_int_SAM_1"/>
    <property type="match status" value="1"/>
</dbReference>
<evidence type="ECO:0000256" key="8">
    <source>
        <dbReference type="ARBA" id="ARBA00023306"/>
    </source>
</evidence>
<dbReference type="HAMAP" id="MF_01808">
    <property type="entry name" value="Recomb_XerC_XerD"/>
    <property type="match status" value="1"/>
</dbReference>
<sequence>MTESQQPSMNQSQKPHQPSTNQSQQSHANQSQQSPFSSKIQQFLNHISVERGLSPKTVEAYESDLTKYTNWLREARKINDVSKITQLDIEEYVRAMSSQAMSSQAMAAQRLGPRTIARRIASIHEWNKFMLSNAQIASDPSAEVKAPKQSEHLPDVLSISEVERVIDAAGGFGSTDAVSLRDRALVEFLYATGARVSEAVGLKFEDIDLAESVVRLSGKGQKQRLVPIGKCAVRALRDYLDKARPILASRAQKSEASAESQLKSQVKSSSKSQVKSSSKSQVNSSSNASSKSANSHMIFLNKRGKSLSRQSAWEAISRAGKMAKIGKELHPHTLRHSFATHLISGGADVRTVQELLGHASVTTTQIYTHISPDALMEAYVMSHPRAR</sequence>
<dbReference type="InterPro" id="IPR013762">
    <property type="entry name" value="Integrase-like_cat_sf"/>
</dbReference>
<dbReference type="GO" id="GO:0005737">
    <property type="term" value="C:cytoplasm"/>
    <property type="evidence" value="ECO:0007669"/>
    <property type="project" value="UniProtKB-SubCell"/>
</dbReference>
<feature type="active site" evidence="9">
    <location>
        <position position="332"/>
    </location>
</feature>
<feature type="compositionally biased region" description="Polar residues" evidence="10">
    <location>
        <begin position="1"/>
        <end position="18"/>
    </location>
</feature>
<dbReference type="PROSITE" id="PS51900">
    <property type="entry name" value="CB"/>
    <property type="match status" value="1"/>
</dbReference>
<evidence type="ECO:0000256" key="5">
    <source>
        <dbReference type="ARBA" id="ARBA00022908"/>
    </source>
</evidence>
<proteinExistence type="inferred from homology"/>
<protein>
    <recommendedName>
        <fullName evidence="9">Tyrosine recombinase XerC</fullName>
    </recommendedName>
</protein>
<dbReference type="Gene3D" id="1.10.443.10">
    <property type="entry name" value="Intergrase catalytic core"/>
    <property type="match status" value="1"/>
</dbReference>
<dbReference type="CDD" id="cd00798">
    <property type="entry name" value="INT_XerDC_C"/>
    <property type="match status" value="1"/>
</dbReference>
<dbReference type="GO" id="GO:0006313">
    <property type="term" value="P:DNA transposition"/>
    <property type="evidence" value="ECO:0007669"/>
    <property type="project" value="UniProtKB-UniRule"/>
</dbReference>
<dbReference type="InterPro" id="IPR002104">
    <property type="entry name" value="Integrase_catalytic"/>
</dbReference>
<dbReference type="InterPro" id="IPR023009">
    <property type="entry name" value="Tyrosine_recombinase_XerC/XerD"/>
</dbReference>
<feature type="compositionally biased region" description="Low complexity" evidence="10">
    <location>
        <begin position="19"/>
        <end position="34"/>
    </location>
</feature>
<dbReference type="InterPro" id="IPR010998">
    <property type="entry name" value="Integrase_recombinase_N"/>
</dbReference>
<evidence type="ECO:0000256" key="3">
    <source>
        <dbReference type="ARBA" id="ARBA00022618"/>
    </source>
</evidence>
<dbReference type="PROSITE" id="PS51898">
    <property type="entry name" value="TYR_RECOMBINASE"/>
    <property type="match status" value="1"/>
</dbReference>
<feature type="region of interest" description="Disordered" evidence="10">
    <location>
        <begin position="1"/>
        <end position="37"/>
    </location>
</feature>
<evidence type="ECO:0000256" key="6">
    <source>
        <dbReference type="ARBA" id="ARBA00023125"/>
    </source>
</evidence>
<evidence type="ECO:0000256" key="2">
    <source>
        <dbReference type="ARBA" id="ARBA00022490"/>
    </source>
</evidence>
<dbReference type="InterPro" id="IPR050090">
    <property type="entry name" value="Tyrosine_recombinase_XerCD"/>
</dbReference>
<feature type="active site" evidence="9">
    <location>
        <position position="195"/>
    </location>
</feature>
<dbReference type="NCBIfam" id="NF001399">
    <property type="entry name" value="PRK00283.1"/>
    <property type="match status" value="1"/>
</dbReference>
<accession>A0AAU8NK38</accession>
<comment type="similarity">
    <text evidence="9">Belongs to the 'phage' integrase family. XerC subfamily.</text>
</comment>
<keyword evidence="6 9" id="KW-0238">DNA-binding</keyword>
<dbReference type="InterPro" id="IPR004107">
    <property type="entry name" value="Integrase_SAM-like_N"/>
</dbReference>
<dbReference type="PANTHER" id="PTHR30349">
    <property type="entry name" value="PHAGE INTEGRASE-RELATED"/>
    <property type="match status" value="1"/>
</dbReference>
<comment type="function">
    <text evidence="9">Site-specific tyrosine recombinase, which acts by catalyzing the cutting and rejoining of the recombining DNA molecules. The XerC-XerD complex is essential to convert dimers of the bacterial chromosome into monomers to permit their segregation at cell division. It also contributes to the segregational stability of plasmids.</text>
</comment>
<dbReference type="InterPro" id="IPR044068">
    <property type="entry name" value="CB"/>
</dbReference>